<reference evidence="1 2" key="1">
    <citation type="submission" date="2023-06" db="EMBL/GenBank/DDBJ databases">
        <title>Azospirillum isscasensis sp.nov, a bacterium isolated from rhizosphere soil of rice.</title>
        <authorList>
            <person name="Wang H."/>
        </authorList>
    </citation>
    <scope>NUCLEOTIDE SEQUENCE [LARGE SCALE GENOMIC DNA]</scope>
    <source>
        <strain evidence="1 2">C340-1</strain>
    </source>
</reference>
<dbReference type="InterPro" id="IPR036514">
    <property type="entry name" value="SGNH_hydro_sf"/>
</dbReference>
<keyword evidence="2" id="KW-1185">Reference proteome</keyword>
<evidence type="ECO:0008006" key="3">
    <source>
        <dbReference type="Google" id="ProtNLM"/>
    </source>
</evidence>
<protein>
    <recommendedName>
        <fullName evidence="3">SGNH hydrolase-type esterase domain-containing protein</fullName>
    </recommendedName>
</protein>
<evidence type="ECO:0000313" key="2">
    <source>
        <dbReference type="Proteomes" id="UP001227317"/>
    </source>
</evidence>
<gene>
    <name evidence="1" type="ORF">QSG27_15725</name>
</gene>
<dbReference type="SUPFAM" id="SSF52266">
    <property type="entry name" value="SGNH hydrolase"/>
    <property type="match status" value="1"/>
</dbReference>
<name>A0ABU0WIV0_9PROT</name>
<dbReference type="RefSeq" id="WP_306707684.1">
    <property type="nucleotide sequence ID" value="NZ_JAUJFI010000074.1"/>
</dbReference>
<dbReference type="EMBL" id="JAUJFI010000074">
    <property type="protein sequence ID" value="MDQ2104150.1"/>
    <property type="molecule type" value="Genomic_DNA"/>
</dbReference>
<evidence type="ECO:0000313" key="1">
    <source>
        <dbReference type="EMBL" id="MDQ2104150.1"/>
    </source>
</evidence>
<accession>A0ABU0WIV0</accession>
<dbReference type="Gene3D" id="3.40.50.1110">
    <property type="entry name" value="SGNH hydrolase"/>
    <property type="match status" value="1"/>
</dbReference>
<proteinExistence type="predicted"/>
<sequence length="322" mass="35610">MIRLLAAVGLILGMVVAMDRAVASWMGDTLLRSSDRFMTVYRQGPPADVVILGNSRADNHFPVEEVQALTCGRVLNLGMGGAPTTLGDLLWEDYLDRHGAPRLLLVEPTSVVDDPMALADLPLLAYYSERVDGFIRKADPTMWASNKLFNTLIFNNNQTIRLAFDGLHPTGDRTLSGTMSPFLKAQIETAPMERMEGFQPNWDALDRIIGTAREKGTRVAVVITPFFPGYIEKVSNFDAFFEDLKARLPPDVPVIDTRRAVADEAHFVDALHINQEGVRLMLARMEDRLRPLADCPADTIPSPIPADAIAQLRTDTRTAARP</sequence>
<comment type="caution">
    <text evidence="1">The sequence shown here is derived from an EMBL/GenBank/DDBJ whole genome shotgun (WGS) entry which is preliminary data.</text>
</comment>
<organism evidence="1 2">
    <name type="scientific">Azospirillum isscasi</name>
    <dbReference type="NCBI Taxonomy" id="3053926"/>
    <lineage>
        <taxon>Bacteria</taxon>
        <taxon>Pseudomonadati</taxon>
        <taxon>Pseudomonadota</taxon>
        <taxon>Alphaproteobacteria</taxon>
        <taxon>Rhodospirillales</taxon>
        <taxon>Azospirillaceae</taxon>
        <taxon>Azospirillum</taxon>
    </lineage>
</organism>
<dbReference type="Proteomes" id="UP001227317">
    <property type="component" value="Unassembled WGS sequence"/>
</dbReference>